<evidence type="ECO:0000256" key="5">
    <source>
        <dbReference type="SAM" id="SignalP"/>
    </source>
</evidence>
<evidence type="ECO:0000256" key="2">
    <source>
        <dbReference type="ARBA" id="ARBA00022448"/>
    </source>
</evidence>
<dbReference type="Gene3D" id="3.40.50.2300">
    <property type="match status" value="2"/>
</dbReference>
<feature type="chain" id="PRO_5046240913" evidence="5">
    <location>
        <begin position="39"/>
        <end position="413"/>
    </location>
</feature>
<comment type="caution">
    <text evidence="7">The sequence shown here is derived from an EMBL/GenBank/DDBJ whole genome shotgun (WGS) entry which is preliminary data.</text>
</comment>
<accession>A0ABV6UVM4</accession>
<evidence type="ECO:0000259" key="6">
    <source>
        <dbReference type="Pfam" id="PF13458"/>
    </source>
</evidence>
<feature type="domain" description="Leucine-binding protein" evidence="6">
    <location>
        <begin position="44"/>
        <end position="388"/>
    </location>
</feature>
<dbReference type="PANTHER" id="PTHR30483:SF6">
    <property type="entry name" value="PERIPLASMIC BINDING PROTEIN OF ABC TRANSPORTER FOR NATURAL AMINO ACIDS"/>
    <property type="match status" value="1"/>
</dbReference>
<name>A0ABV6UVM4_9ACTN</name>
<evidence type="ECO:0000313" key="7">
    <source>
        <dbReference type="EMBL" id="MFC1405512.1"/>
    </source>
</evidence>
<dbReference type="Pfam" id="PF13458">
    <property type="entry name" value="Peripla_BP_6"/>
    <property type="match status" value="1"/>
</dbReference>
<dbReference type="InterPro" id="IPR028082">
    <property type="entry name" value="Peripla_BP_I"/>
</dbReference>
<dbReference type="InterPro" id="IPR028081">
    <property type="entry name" value="Leu-bd"/>
</dbReference>
<keyword evidence="4" id="KW-0029">Amino-acid transport</keyword>
<dbReference type="EMBL" id="JBHEZZ010000021">
    <property type="protein sequence ID" value="MFC1405512.1"/>
    <property type="molecule type" value="Genomic_DNA"/>
</dbReference>
<evidence type="ECO:0000256" key="1">
    <source>
        <dbReference type="ARBA" id="ARBA00010062"/>
    </source>
</evidence>
<keyword evidence="8" id="KW-1185">Reference proteome</keyword>
<dbReference type="InterPro" id="IPR000709">
    <property type="entry name" value="Leu_Ile_Val-bd"/>
</dbReference>
<dbReference type="Proteomes" id="UP001592528">
    <property type="component" value="Unassembled WGS sequence"/>
</dbReference>
<proteinExistence type="inferred from homology"/>
<organism evidence="7 8">
    <name type="scientific">Streptacidiphilus cavernicola</name>
    <dbReference type="NCBI Taxonomy" id="3342716"/>
    <lineage>
        <taxon>Bacteria</taxon>
        <taxon>Bacillati</taxon>
        <taxon>Actinomycetota</taxon>
        <taxon>Actinomycetes</taxon>
        <taxon>Kitasatosporales</taxon>
        <taxon>Streptomycetaceae</taxon>
        <taxon>Streptacidiphilus</taxon>
    </lineage>
</organism>
<evidence type="ECO:0000313" key="8">
    <source>
        <dbReference type="Proteomes" id="UP001592528"/>
    </source>
</evidence>
<reference evidence="7 8" key="1">
    <citation type="submission" date="2024-09" db="EMBL/GenBank/DDBJ databases">
        <authorList>
            <person name="Lee S.D."/>
        </authorList>
    </citation>
    <scope>NUCLEOTIDE SEQUENCE [LARGE SCALE GENOMIC DNA]</scope>
    <source>
        <strain evidence="7 8">N1-5</strain>
    </source>
</reference>
<dbReference type="SUPFAM" id="SSF53822">
    <property type="entry name" value="Periplasmic binding protein-like I"/>
    <property type="match status" value="1"/>
</dbReference>
<evidence type="ECO:0000256" key="4">
    <source>
        <dbReference type="ARBA" id="ARBA00022970"/>
    </source>
</evidence>
<keyword evidence="2" id="KW-0813">Transport</keyword>
<evidence type="ECO:0000256" key="3">
    <source>
        <dbReference type="ARBA" id="ARBA00022729"/>
    </source>
</evidence>
<comment type="similarity">
    <text evidence="1">Belongs to the leucine-binding protein family.</text>
</comment>
<dbReference type="RefSeq" id="WP_084715253.1">
    <property type="nucleotide sequence ID" value="NZ_JBHEZZ010000021.1"/>
</dbReference>
<dbReference type="CDD" id="cd06338">
    <property type="entry name" value="PBP1_ABC_ligand_binding-like"/>
    <property type="match status" value="1"/>
</dbReference>
<dbReference type="PANTHER" id="PTHR30483">
    <property type="entry name" value="LEUCINE-SPECIFIC-BINDING PROTEIN"/>
    <property type="match status" value="1"/>
</dbReference>
<dbReference type="PRINTS" id="PR00337">
    <property type="entry name" value="LEUILEVALBP"/>
</dbReference>
<feature type="signal peptide" evidence="5">
    <location>
        <begin position="1"/>
        <end position="38"/>
    </location>
</feature>
<gene>
    <name evidence="7" type="ORF">ACEZDJ_29920</name>
</gene>
<dbReference type="PROSITE" id="PS51257">
    <property type="entry name" value="PROKAR_LIPOPROTEIN"/>
    <property type="match status" value="1"/>
</dbReference>
<sequence length="413" mass="43478">MRPTAHAPLRRRPRLALCLGVPLLLAAAGCGASSTSHAGSGSGTITIGMSLPLSGAVADNSKSGYQGYQLWADQLNAHGGLLGRKVKLVVLDDGFTQSTAISDYNKLIGQQHVDLLLGTFSSFLNLPVAEVAERNKYVYIEPSGGADSIFARNFNYLFFAQPATTQNLPDQFVAQIAALPAAQRPRTAAFVTQDDPNTSEATKLFKDQLAKLGVKSVYDSTYAPDTSNFDAIANAIKQAAPDLVVQGALAEDGVSLIRSFQKVGFTPKTLFQTNSPSDTSYPDAVGTRNTEGVLTALAYSPDAPTPGNGAFVSAYKAKYSTVPSDDAANSYTAGQVLAAAVTAVGRLDQSAIADWLHKNTVSTIVGPLSWDAAGKPKGSLLLAQWQNGKLQIVAPAAEATSKQIEWAKPGWSQ</sequence>
<protein>
    <submittedName>
        <fullName evidence="7">Amino acid ABC transporter substrate-binding protein</fullName>
    </submittedName>
</protein>
<dbReference type="InterPro" id="IPR051010">
    <property type="entry name" value="BCAA_transport"/>
</dbReference>
<keyword evidence="3 5" id="KW-0732">Signal</keyword>